<evidence type="ECO:0000256" key="1">
    <source>
        <dbReference type="SAM" id="MobiDB-lite"/>
    </source>
</evidence>
<evidence type="ECO:0000313" key="3">
    <source>
        <dbReference type="EMBL" id="EAT88406.2"/>
    </source>
</evidence>
<protein>
    <submittedName>
        <fullName evidence="3">Uncharacterized protein</fullName>
    </submittedName>
</protein>
<feature type="region of interest" description="Disordered" evidence="1">
    <location>
        <begin position="80"/>
        <end position="103"/>
    </location>
</feature>
<organism evidence="3 4">
    <name type="scientific">Phaeosphaeria nodorum (strain SN15 / ATCC MYA-4574 / FGSC 10173)</name>
    <name type="common">Glume blotch fungus</name>
    <name type="synonym">Parastagonospora nodorum</name>
    <dbReference type="NCBI Taxonomy" id="321614"/>
    <lineage>
        <taxon>Eukaryota</taxon>
        <taxon>Fungi</taxon>
        <taxon>Dikarya</taxon>
        <taxon>Ascomycota</taxon>
        <taxon>Pezizomycotina</taxon>
        <taxon>Dothideomycetes</taxon>
        <taxon>Pleosporomycetidae</taxon>
        <taxon>Pleosporales</taxon>
        <taxon>Pleosporineae</taxon>
        <taxon>Phaeosphaeriaceae</taxon>
        <taxon>Parastagonospora</taxon>
    </lineage>
</organism>
<keyword evidence="2" id="KW-0472">Membrane</keyword>
<evidence type="ECO:0000313" key="4">
    <source>
        <dbReference type="Proteomes" id="UP000001055"/>
    </source>
</evidence>
<keyword evidence="2" id="KW-0812">Transmembrane</keyword>
<dbReference type="EMBL" id="CH445330">
    <property type="protein sequence ID" value="EAT88406.2"/>
    <property type="molecule type" value="Genomic_DNA"/>
</dbReference>
<name>Q0UUB8_PHANO</name>
<gene>
    <name evidence="3" type="ORF">SNOG_04646</name>
</gene>
<dbReference type="eggNOG" id="ENOG502SQVZ">
    <property type="taxonomic scope" value="Eukaryota"/>
</dbReference>
<sequence>MTATQIFTVFAGILALAGAYLYFFGIDPETKRALEKKALKTMGENKMSYLAKDQINKIPTSDQEDVKNLKKSLGNAVGGVTNNPLGETAGEATDRLTAPLTGR</sequence>
<dbReference type="HOGENOM" id="CLU_2238752_0_0_1"/>
<feature type="transmembrane region" description="Helical" evidence="2">
    <location>
        <begin position="6"/>
        <end position="26"/>
    </location>
</feature>
<dbReference type="GeneID" id="5971928"/>
<dbReference type="AlphaFoldDB" id="Q0UUB8"/>
<proteinExistence type="predicted"/>
<accession>Q0UUB8</accession>
<keyword evidence="2" id="KW-1133">Transmembrane helix</keyword>
<dbReference type="InParanoid" id="Q0UUB8"/>
<dbReference type="RefSeq" id="XP_001795060.1">
    <property type="nucleotide sequence ID" value="XM_001795008.1"/>
</dbReference>
<evidence type="ECO:0000256" key="2">
    <source>
        <dbReference type="SAM" id="Phobius"/>
    </source>
</evidence>
<reference evidence="4" key="1">
    <citation type="journal article" date="2007" name="Plant Cell">
        <title>Dothideomycete-plant interactions illuminated by genome sequencing and EST analysis of the wheat pathogen Stagonospora nodorum.</title>
        <authorList>
            <person name="Hane J.K."/>
            <person name="Lowe R.G."/>
            <person name="Solomon P.S."/>
            <person name="Tan K.C."/>
            <person name="Schoch C.L."/>
            <person name="Spatafora J.W."/>
            <person name="Crous P.W."/>
            <person name="Kodira C."/>
            <person name="Birren B.W."/>
            <person name="Galagan J.E."/>
            <person name="Torriani S.F."/>
            <person name="McDonald B.A."/>
            <person name="Oliver R.P."/>
        </authorList>
    </citation>
    <scope>NUCLEOTIDE SEQUENCE [LARGE SCALE GENOMIC DNA]</scope>
    <source>
        <strain evidence="4">SN15 / ATCC MYA-4574 / FGSC 10173</strain>
    </source>
</reference>
<dbReference type="KEGG" id="pno:SNOG_04646"/>
<dbReference type="Proteomes" id="UP000001055">
    <property type="component" value="Unassembled WGS sequence"/>
</dbReference>
<dbReference type="VEuPathDB" id="FungiDB:JI435_046460"/>